<keyword evidence="2" id="KW-0285">Flavoprotein</keyword>
<dbReference type="RefSeq" id="WP_194704827.1">
    <property type="nucleotide sequence ID" value="NZ_JADKPN010000001.1"/>
</dbReference>
<dbReference type="PANTHER" id="PTHR46056:SF12">
    <property type="entry name" value="LONG-CHAIN-ALCOHOL OXIDASE"/>
    <property type="match status" value="1"/>
</dbReference>
<dbReference type="InterPro" id="IPR002938">
    <property type="entry name" value="FAD-bd"/>
</dbReference>
<comment type="caution">
    <text evidence="8">The sequence shown here is derived from an EMBL/GenBank/DDBJ whole genome shotgun (WGS) entry which is preliminary data.</text>
</comment>
<evidence type="ECO:0000256" key="4">
    <source>
        <dbReference type="ARBA" id="ARBA00023002"/>
    </source>
</evidence>
<reference evidence="8" key="1">
    <citation type="submission" date="2020-11" db="EMBL/GenBank/DDBJ databases">
        <title>Nocardioides sp. nov., isolated from Soil of Cynanchum wilfordii Hemsley rhizosphere.</title>
        <authorList>
            <person name="Lee J.-S."/>
            <person name="Suh M.K."/>
            <person name="Kim J.-S."/>
        </authorList>
    </citation>
    <scope>NUCLEOTIDE SEQUENCE</scope>
    <source>
        <strain evidence="8">KCTC 19275</strain>
    </source>
</reference>
<evidence type="ECO:0000259" key="7">
    <source>
        <dbReference type="Pfam" id="PF05199"/>
    </source>
</evidence>
<protein>
    <submittedName>
        <fullName evidence="8">GMC family oxidoreductase</fullName>
    </submittedName>
</protein>
<dbReference type="Pfam" id="PF01494">
    <property type="entry name" value="FAD_binding_3"/>
    <property type="match status" value="1"/>
</dbReference>
<dbReference type="GO" id="GO:0016614">
    <property type="term" value="F:oxidoreductase activity, acting on CH-OH group of donors"/>
    <property type="evidence" value="ECO:0007669"/>
    <property type="project" value="InterPro"/>
</dbReference>
<comment type="similarity">
    <text evidence="1">Belongs to the GMC oxidoreductase family.</text>
</comment>
<name>A0A930VCQ8_9ACTN</name>
<dbReference type="PANTHER" id="PTHR46056">
    <property type="entry name" value="LONG-CHAIN-ALCOHOL OXIDASE"/>
    <property type="match status" value="1"/>
</dbReference>
<dbReference type="AlphaFoldDB" id="A0A930VCQ8"/>
<proteinExistence type="inferred from homology"/>
<evidence type="ECO:0000313" key="8">
    <source>
        <dbReference type="EMBL" id="MBF4761620.1"/>
    </source>
</evidence>
<feature type="domain" description="FAD-binding" evidence="6">
    <location>
        <begin position="11"/>
        <end position="44"/>
    </location>
</feature>
<keyword evidence="3" id="KW-0274">FAD</keyword>
<organism evidence="8 9">
    <name type="scientific">Nocardioides islandensis</name>
    <dbReference type="NCBI Taxonomy" id="433663"/>
    <lineage>
        <taxon>Bacteria</taxon>
        <taxon>Bacillati</taxon>
        <taxon>Actinomycetota</taxon>
        <taxon>Actinomycetes</taxon>
        <taxon>Propionibacteriales</taxon>
        <taxon>Nocardioidaceae</taxon>
        <taxon>Nocardioides</taxon>
    </lineage>
</organism>
<dbReference type="InterPro" id="IPR007867">
    <property type="entry name" value="GMC_OxRtase_C"/>
</dbReference>
<dbReference type="Proteomes" id="UP000640489">
    <property type="component" value="Unassembled WGS sequence"/>
</dbReference>
<keyword evidence="9" id="KW-1185">Reference proteome</keyword>
<evidence type="ECO:0000256" key="3">
    <source>
        <dbReference type="ARBA" id="ARBA00022827"/>
    </source>
</evidence>
<dbReference type="GO" id="GO:0071949">
    <property type="term" value="F:FAD binding"/>
    <property type="evidence" value="ECO:0007669"/>
    <property type="project" value="InterPro"/>
</dbReference>
<gene>
    <name evidence="8" type="ORF">ISU07_00650</name>
</gene>
<evidence type="ECO:0000256" key="1">
    <source>
        <dbReference type="ARBA" id="ARBA00010790"/>
    </source>
</evidence>
<dbReference type="SUPFAM" id="SSF51905">
    <property type="entry name" value="FAD/NAD(P)-binding domain"/>
    <property type="match status" value="1"/>
</dbReference>
<dbReference type="Pfam" id="PF05199">
    <property type="entry name" value="GMC_oxred_C"/>
    <property type="match status" value="1"/>
</dbReference>
<evidence type="ECO:0000256" key="2">
    <source>
        <dbReference type="ARBA" id="ARBA00022630"/>
    </source>
</evidence>
<dbReference type="Pfam" id="PF00732">
    <property type="entry name" value="GMC_oxred_N"/>
    <property type="match status" value="1"/>
</dbReference>
<dbReference type="SUPFAM" id="SSF54373">
    <property type="entry name" value="FAD-linked reductases, C-terminal domain"/>
    <property type="match status" value="1"/>
</dbReference>
<accession>A0A930VCQ8</accession>
<feature type="domain" description="Glucose-methanol-choline oxidoreductase C-terminal" evidence="7">
    <location>
        <begin position="406"/>
        <end position="524"/>
    </location>
</feature>
<dbReference type="EMBL" id="JADKPN010000001">
    <property type="protein sequence ID" value="MBF4761620.1"/>
    <property type="molecule type" value="Genomic_DNA"/>
</dbReference>
<evidence type="ECO:0000313" key="9">
    <source>
        <dbReference type="Proteomes" id="UP000640489"/>
    </source>
</evidence>
<sequence length="542" mass="58075">MDTPTQTPDVADVLVIGAGPSGGMVAQVLSQGGLDVVCLEQGDWVTSSDFPTGRPEWELLVQKRWAHHPSERDVPADYPVEVSESDISPVMYNAVGGSSLFFGAQWPRLLPSDLKVRSVDGVAADWPLSYPELTHHYDAADRLVGVAGLGGNPAYPDGLDYPLPPHPLGPLGLTAARGLNSLGWHWWPGTVAIPSARFGELAQCERWGTCEWGCPRGSKASADLAFWVHNLRSGVRLVTGARVREVVVDAQGRARGAAWVDRDGVEHEQRARAVVVCCNGVGTARLLLASTSPLFPDGLANSSGLVGKNLMLHPNAAVLGVYDDEMGSHRGPLGEALVSLEFYETRAEHDFVRGMKFGAHPFPGVLNQVEFHRSLPFEQLWGPAIHDVVAAHSRSFFYSGQVDDLPEESNQVTLDPGLTDSDGIAAPKVRYRVSENSRKQLAFLVDRLDEAHRAAGAVRTVRLPLATDQPGHLLGTARMGTDPATSVVNADGRAHDVPNLYVADGSVFVTGGAVNPTATIVALAHRLGEHLLATARHQEAVA</sequence>
<dbReference type="InterPro" id="IPR036188">
    <property type="entry name" value="FAD/NAD-bd_sf"/>
</dbReference>
<dbReference type="Gene3D" id="3.50.50.60">
    <property type="entry name" value="FAD/NAD(P)-binding domain"/>
    <property type="match status" value="2"/>
</dbReference>
<dbReference type="InterPro" id="IPR000172">
    <property type="entry name" value="GMC_OxRdtase_N"/>
</dbReference>
<feature type="domain" description="Glucose-methanol-choline oxidoreductase N-terminal" evidence="5">
    <location>
        <begin position="201"/>
        <end position="314"/>
    </location>
</feature>
<evidence type="ECO:0000259" key="5">
    <source>
        <dbReference type="Pfam" id="PF00732"/>
    </source>
</evidence>
<keyword evidence="4" id="KW-0560">Oxidoreductase</keyword>
<evidence type="ECO:0000259" key="6">
    <source>
        <dbReference type="Pfam" id="PF01494"/>
    </source>
</evidence>